<evidence type="ECO:0000256" key="6">
    <source>
        <dbReference type="ARBA" id="ARBA00022918"/>
    </source>
</evidence>
<evidence type="ECO:0000259" key="8">
    <source>
        <dbReference type="Pfam" id="PF17917"/>
    </source>
</evidence>
<dbReference type="Pfam" id="PF17921">
    <property type="entry name" value="Integrase_H2C2"/>
    <property type="match status" value="1"/>
</dbReference>
<dbReference type="PANTHER" id="PTHR37984">
    <property type="entry name" value="PROTEIN CBG26694"/>
    <property type="match status" value="1"/>
</dbReference>
<evidence type="ECO:0000256" key="4">
    <source>
        <dbReference type="ARBA" id="ARBA00022759"/>
    </source>
</evidence>
<dbReference type="InterPro" id="IPR041373">
    <property type="entry name" value="RT_RNaseH"/>
</dbReference>
<evidence type="ECO:0000256" key="1">
    <source>
        <dbReference type="ARBA" id="ARBA00022679"/>
    </source>
</evidence>
<evidence type="ECO:0000256" key="5">
    <source>
        <dbReference type="ARBA" id="ARBA00022801"/>
    </source>
</evidence>
<comment type="caution">
    <text evidence="10">The sequence shown here is derived from an EMBL/GenBank/DDBJ whole genome shotgun (WGS) entry which is preliminary data.</text>
</comment>
<keyword evidence="4" id="KW-0255">Endonuclease</keyword>
<evidence type="ECO:0000313" key="11">
    <source>
        <dbReference type="Proteomes" id="UP000031668"/>
    </source>
</evidence>
<protein>
    <recommendedName>
        <fullName evidence="12">Reverse transcriptase RNase H-like domain-containing protein</fullName>
    </recommendedName>
</protein>
<reference evidence="10 11" key="1">
    <citation type="journal article" date="2014" name="Genome Biol. Evol.">
        <title>The genome of the myxosporean Thelohanellus kitauei shows adaptations to nutrient acquisition within its fish host.</title>
        <authorList>
            <person name="Yang Y."/>
            <person name="Xiong J."/>
            <person name="Zhou Z."/>
            <person name="Huo F."/>
            <person name="Miao W."/>
            <person name="Ran C."/>
            <person name="Liu Y."/>
            <person name="Zhang J."/>
            <person name="Feng J."/>
            <person name="Wang M."/>
            <person name="Wang M."/>
            <person name="Wang L."/>
            <person name="Yao B."/>
        </authorList>
    </citation>
    <scope>NUCLEOTIDE SEQUENCE [LARGE SCALE GENOMIC DNA]</scope>
    <source>
        <strain evidence="10">Wuqing</strain>
    </source>
</reference>
<evidence type="ECO:0000256" key="3">
    <source>
        <dbReference type="ARBA" id="ARBA00022722"/>
    </source>
</evidence>
<dbReference type="Pfam" id="PF17917">
    <property type="entry name" value="RT_RNaseH"/>
    <property type="match status" value="1"/>
</dbReference>
<dbReference type="EMBL" id="JWZT01000435">
    <property type="protein sequence ID" value="KII74410.1"/>
    <property type="molecule type" value="Genomic_DNA"/>
</dbReference>
<dbReference type="GO" id="GO:0003964">
    <property type="term" value="F:RNA-directed DNA polymerase activity"/>
    <property type="evidence" value="ECO:0007669"/>
    <property type="project" value="UniProtKB-KW"/>
</dbReference>
<keyword evidence="3" id="KW-0540">Nuclease</keyword>
<dbReference type="InterPro" id="IPR043502">
    <property type="entry name" value="DNA/RNA_pol_sf"/>
</dbReference>
<dbReference type="PANTHER" id="PTHR37984:SF5">
    <property type="entry name" value="PROTEIN NYNRIN-LIKE"/>
    <property type="match status" value="1"/>
</dbReference>
<keyword evidence="1" id="KW-0808">Transferase</keyword>
<evidence type="ECO:0000313" key="10">
    <source>
        <dbReference type="EMBL" id="KII74410.1"/>
    </source>
</evidence>
<accession>A0A0C2NDM6</accession>
<dbReference type="AlphaFoldDB" id="A0A0C2NDM6"/>
<feature type="signal peptide" evidence="7">
    <location>
        <begin position="1"/>
        <end position="19"/>
    </location>
</feature>
<feature type="domain" description="Reverse transcriptase RNase H-like" evidence="8">
    <location>
        <begin position="154"/>
        <end position="214"/>
    </location>
</feature>
<proteinExistence type="predicted"/>
<sequence length="409" mass="47374">MPAKLQLIVLMARYLESLGTTELDNYMTCLENMKAYLRKQSVCPSKDLYSIIKTGAVLYETIGGTKLKPLVARKIEPVDPAKESLKWACPTWRELYNLTKKNASWISNTILNGLFNELKDALSAQICLSYHDPNKEIFMATDASSSGGSRSYVYLTLNEAESRYSQSEKEALAIIYVDKKLQQYLYGSHFTFIADHQLLTKLFSGKLISERMYKHLSRRPIQITDEGGAIKRKDSCKQVNIVHKRINLSMKMLQNETFNDQTLSRVIKFMRIGWHDKEMIPDEITPKQIMWNNNIIVPGSFRTNIFAYFHKGHQGIQNMKNLAREQIWWPHINQQIEEYTPLLTSESSSERWEKLHKYLTESLGRKPWLIFAMFAQMDRSLPLIACTSKIIIKNMLDAFSRNGKELTDF</sequence>
<dbReference type="InterPro" id="IPR041588">
    <property type="entry name" value="Integrase_H2C2"/>
</dbReference>
<feature type="chain" id="PRO_5002169375" description="Reverse transcriptase RNase H-like domain-containing protein" evidence="7">
    <location>
        <begin position="20"/>
        <end position="409"/>
    </location>
</feature>
<evidence type="ECO:0000256" key="2">
    <source>
        <dbReference type="ARBA" id="ARBA00022695"/>
    </source>
</evidence>
<evidence type="ECO:0000259" key="9">
    <source>
        <dbReference type="Pfam" id="PF17921"/>
    </source>
</evidence>
<dbReference type="Gene3D" id="1.10.340.70">
    <property type="match status" value="1"/>
</dbReference>
<feature type="domain" description="Integrase zinc-binding" evidence="9">
    <location>
        <begin position="297"/>
        <end position="340"/>
    </location>
</feature>
<evidence type="ECO:0000256" key="7">
    <source>
        <dbReference type="SAM" id="SignalP"/>
    </source>
</evidence>
<name>A0A0C2NDM6_THEKT</name>
<dbReference type="GO" id="GO:0016787">
    <property type="term" value="F:hydrolase activity"/>
    <property type="evidence" value="ECO:0007669"/>
    <property type="project" value="UniProtKB-KW"/>
</dbReference>
<dbReference type="Proteomes" id="UP000031668">
    <property type="component" value="Unassembled WGS sequence"/>
</dbReference>
<keyword evidence="6" id="KW-0695">RNA-directed DNA polymerase</keyword>
<dbReference type="InterPro" id="IPR050951">
    <property type="entry name" value="Retrovirus_Pol_polyprotein"/>
</dbReference>
<keyword evidence="5" id="KW-0378">Hydrolase</keyword>
<evidence type="ECO:0008006" key="12">
    <source>
        <dbReference type="Google" id="ProtNLM"/>
    </source>
</evidence>
<keyword evidence="2" id="KW-0548">Nucleotidyltransferase</keyword>
<dbReference type="GO" id="GO:0004519">
    <property type="term" value="F:endonuclease activity"/>
    <property type="evidence" value="ECO:0007669"/>
    <property type="project" value="UniProtKB-KW"/>
</dbReference>
<keyword evidence="7" id="KW-0732">Signal</keyword>
<dbReference type="OrthoDB" id="7995463at2759"/>
<keyword evidence="11" id="KW-1185">Reference proteome</keyword>
<organism evidence="10 11">
    <name type="scientific">Thelohanellus kitauei</name>
    <name type="common">Myxosporean</name>
    <dbReference type="NCBI Taxonomy" id="669202"/>
    <lineage>
        <taxon>Eukaryota</taxon>
        <taxon>Metazoa</taxon>
        <taxon>Cnidaria</taxon>
        <taxon>Myxozoa</taxon>
        <taxon>Myxosporea</taxon>
        <taxon>Bivalvulida</taxon>
        <taxon>Platysporina</taxon>
        <taxon>Myxobolidae</taxon>
        <taxon>Thelohanellus</taxon>
    </lineage>
</organism>
<dbReference type="SUPFAM" id="SSF56672">
    <property type="entry name" value="DNA/RNA polymerases"/>
    <property type="match status" value="1"/>
</dbReference>
<gene>
    <name evidence="10" type="ORF">RF11_13333</name>
</gene>